<feature type="transmembrane region" description="Helical" evidence="1">
    <location>
        <begin position="197"/>
        <end position="216"/>
    </location>
</feature>
<dbReference type="RefSeq" id="WP_251712161.1">
    <property type="nucleotide sequence ID" value="NZ_CALPDE010000003.1"/>
</dbReference>
<organism evidence="3 4">
    <name type="scientific">Lactococcus ileimucosae</name>
    <dbReference type="NCBI Taxonomy" id="2941329"/>
    <lineage>
        <taxon>Bacteria</taxon>
        <taxon>Bacillati</taxon>
        <taxon>Bacillota</taxon>
        <taxon>Bacilli</taxon>
        <taxon>Lactobacillales</taxon>
        <taxon>Streptococcaceae</taxon>
        <taxon>Lactococcus</taxon>
    </lineage>
</organism>
<dbReference type="PANTHER" id="PTHR30487:SF0">
    <property type="entry name" value="PREPILIN LEADER PEPTIDASE_N-METHYLTRANSFERASE-RELATED"/>
    <property type="match status" value="1"/>
</dbReference>
<feature type="domain" description="Prepilin peptidase A24 N-terminal" evidence="2">
    <location>
        <begin position="9"/>
        <end position="89"/>
    </location>
</feature>
<dbReference type="Pfam" id="PF06750">
    <property type="entry name" value="A24_N_bact"/>
    <property type="match status" value="1"/>
</dbReference>
<keyword evidence="1" id="KW-0472">Membrane</keyword>
<comment type="caution">
    <text evidence="3">The sequence shown here is derived from an EMBL/GenBank/DDBJ whole genome shotgun (WGS) entry which is preliminary data.</text>
</comment>
<gene>
    <name evidence="3" type="ORF">AALA52_07920</name>
</gene>
<evidence type="ECO:0000313" key="3">
    <source>
        <dbReference type="EMBL" id="MEY8444152.1"/>
    </source>
</evidence>
<feature type="transmembrane region" description="Helical" evidence="1">
    <location>
        <begin position="117"/>
        <end position="139"/>
    </location>
</feature>
<dbReference type="PANTHER" id="PTHR30487">
    <property type="entry name" value="TYPE 4 PREPILIN-LIKE PROTEINS LEADER PEPTIDE-PROCESSING ENZYME"/>
    <property type="match status" value="1"/>
</dbReference>
<dbReference type="Proteomes" id="UP001565283">
    <property type="component" value="Unassembled WGS sequence"/>
</dbReference>
<keyword evidence="1" id="KW-1133">Transmembrane helix</keyword>
<dbReference type="EMBL" id="JBCLSH010000032">
    <property type="protein sequence ID" value="MEY8444152.1"/>
    <property type="molecule type" value="Genomic_DNA"/>
</dbReference>
<dbReference type="InterPro" id="IPR050882">
    <property type="entry name" value="Prepilin_peptidase/N-MTase"/>
</dbReference>
<evidence type="ECO:0000313" key="4">
    <source>
        <dbReference type="Proteomes" id="UP001565283"/>
    </source>
</evidence>
<feature type="transmembrane region" description="Helical" evidence="1">
    <location>
        <begin position="174"/>
        <end position="191"/>
    </location>
</feature>
<dbReference type="InterPro" id="IPR010627">
    <property type="entry name" value="Prepilin_pept_A24_N"/>
</dbReference>
<name>A0ABV4D3N8_9LACT</name>
<keyword evidence="1" id="KW-0812">Transmembrane</keyword>
<sequence>MLVFFIFTVGCIVGSFLGVVTDRWYSNASIIWGRSRCNSCQKLLTWKQLIPLLSQLIFKSRCFYCQARFSYSYFFLEFLTGILFVAAWFDLDFLHFWTLLLSLLLSKFDIDSFSYPLSLGLFFSGIFFLCFPSNAWSYFWLSLAYFSYFFNIKIGAGDFLWIFLASFSLSLNQLLSLIQIACILGLCFIFIKKERKLPFIPFLSLAYLIVILLPQIQ</sequence>
<reference evidence="3 4" key="1">
    <citation type="submission" date="2024-03" db="EMBL/GenBank/DDBJ databases">
        <title>Mouse gut bacterial collection (mGBC) of GemPharmatech.</title>
        <authorList>
            <person name="He Y."/>
            <person name="Dong L."/>
            <person name="Wu D."/>
            <person name="Gao X."/>
            <person name="Lin Z."/>
        </authorList>
    </citation>
    <scope>NUCLEOTIDE SEQUENCE [LARGE SCALE GENOMIC DNA]</scope>
    <source>
        <strain evidence="3 4">61-15</strain>
    </source>
</reference>
<keyword evidence="4" id="KW-1185">Reference proteome</keyword>
<proteinExistence type="predicted"/>
<evidence type="ECO:0000256" key="1">
    <source>
        <dbReference type="SAM" id="Phobius"/>
    </source>
</evidence>
<feature type="transmembrane region" description="Helical" evidence="1">
    <location>
        <begin position="145"/>
        <end position="167"/>
    </location>
</feature>
<protein>
    <submittedName>
        <fullName evidence="3">Prepilin peptidase</fullName>
    </submittedName>
</protein>
<feature type="transmembrane region" description="Helical" evidence="1">
    <location>
        <begin position="78"/>
        <end position="105"/>
    </location>
</feature>
<evidence type="ECO:0000259" key="2">
    <source>
        <dbReference type="Pfam" id="PF06750"/>
    </source>
</evidence>
<accession>A0ABV4D3N8</accession>